<evidence type="ECO:0008006" key="3">
    <source>
        <dbReference type="Google" id="ProtNLM"/>
    </source>
</evidence>
<organism evidence="1 2">
    <name type="scientific">Myodes glareolus</name>
    <name type="common">Bank vole</name>
    <name type="synonym">Clethrionomys glareolus</name>
    <dbReference type="NCBI Taxonomy" id="447135"/>
    <lineage>
        <taxon>Eukaryota</taxon>
        <taxon>Metazoa</taxon>
        <taxon>Chordata</taxon>
        <taxon>Craniata</taxon>
        <taxon>Vertebrata</taxon>
        <taxon>Euteleostomi</taxon>
        <taxon>Mammalia</taxon>
        <taxon>Eutheria</taxon>
        <taxon>Euarchontoglires</taxon>
        <taxon>Glires</taxon>
        <taxon>Rodentia</taxon>
        <taxon>Myomorpha</taxon>
        <taxon>Muroidea</taxon>
        <taxon>Cricetidae</taxon>
        <taxon>Arvicolinae</taxon>
        <taxon>Myodes</taxon>
    </lineage>
</organism>
<sequence>MTLGVKKLKKAQASEAGQIEDLQDLLEDMMEDANRIQQVLGMPSIIYEEGLGAELNALDRELLIDEESSYL</sequence>
<dbReference type="Gene3D" id="6.10.250.1710">
    <property type="match status" value="1"/>
</dbReference>
<dbReference type="AlphaFoldDB" id="A0AAW0I7G9"/>
<gene>
    <name evidence="1" type="ORF">U0070_026523</name>
</gene>
<proteinExistence type="predicted"/>
<reference evidence="1 2" key="1">
    <citation type="journal article" date="2023" name="bioRxiv">
        <title>Conserved and derived expression patterns and positive selection on dental genes reveal complex evolutionary context of ever-growing rodent molars.</title>
        <authorList>
            <person name="Calamari Z.T."/>
            <person name="Song A."/>
            <person name="Cohen E."/>
            <person name="Akter M."/>
            <person name="Roy R.D."/>
            <person name="Hallikas O."/>
            <person name="Christensen M.M."/>
            <person name="Li P."/>
            <person name="Marangoni P."/>
            <person name="Jernvall J."/>
            <person name="Klein O.D."/>
        </authorList>
    </citation>
    <scope>NUCLEOTIDE SEQUENCE [LARGE SCALE GENOMIC DNA]</scope>
    <source>
        <strain evidence="1">V071</strain>
    </source>
</reference>
<name>A0AAW0I7G9_MYOGA</name>
<accession>A0AAW0I7G9</accession>
<dbReference type="Proteomes" id="UP001488838">
    <property type="component" value="Unassembled WGS sequence"/>
</dbReference>
<keyword evidence="2" id="KW-1185">Reference proteome</keyword>
<evidence type="ECO:0000313" key="2">
    <source>
        <dbReference type="Proteomes" id="UP001488838"/>
    </source>
</evidence>
<comment type="caution">
    <text evidence="1">The sequence shown here is derived from an EMBL/GenBank/DDBJ whole genome shotgun (WGS) entry which is preliminary data.</text>
</comment>
<evidence type="ECO:0000313" key="1">
    <source>
        <dbReference type="EMBL" id="KAK7810119.1"/>
    </source>
</evidence>
<protein>
    <recommendedName>
        <fullName evidence="3">Charged multivesicular body protein 5</fullName>
    </recommendedName>
</protein>
<dbReference type="EMBL" id="JBBHLL010000203">
    <property type="protein sequence ID" value="KAK7810119.1"/>
    <property type="molecule type" value="Genomic_DNA"/>
</dbReference>